<sequence length="438" mass="47595">MDKNGLLIVLLLLFMTVLGRSNALSSRKLVSTPDPNGSSNAIQDDPSSTSINDKKLNPSPTETTKPVDSPNTNPSNVDSKGLNDDNTKINSENPPDKTAEKEKGKDGKEKAETQTQTQTQMETFASKSCNGNPVCTDQGKTMIACIQDFQNGSNNVTLIVENEGILDLKVNITSDTSINDILAPFEIPSHATKKVNFILSGDKTTKLILNGDCELQLKTKTINTPPKPKEPETPPKPKDENNPAHTPLNPKEDNNPPKPKESNTPTNPKEIKEPPIPNTPATSPKDINTTPATSSKDIDIPATSPKDIPPPESVDVPISQNNLFDQLSFYSKQVTPMHGAYVAFLLALVVGGSWALCSFRKRRNDGGIPYQELEMGLPESSNAVNVDTVEGWDQDWDDDDWDEDKAIRSPGGGVTPKTISSNGLTSRKKDGWDADWDD</sequence>
<evidence type="ECO:0000256" key="1">
    <source>
        <dbReference type="SAM" id="MobiDB-lite"/>
    </source>
</evidence>
<feature type="region of interest" description="Disordered" evidence="1">
    <location>
        <begin position="219"/>
        <end position="314"/>
    </location>
</feature>
<keyword evidence="6" id="KW-1185">Reference proteome</keyword>
<keyword evidence="3" id="KW-0732">Signal</keyword>
<name>A0AAU9P7W4_9ASTR</name>
<dbReference type="PANTHER" id="PTHR34200">
    <property type="entry name" value="DENTIN SIALOPHOSPHOPROTEIN-LIKE ISOFORM X1"/>
    <property type="match status" value="1"/>
</dbReference>
<evidence type="ECO:0000259" key="4">
    <source>
        <dbReference type="Pfam" id="PF24053"/>
    </source>
</evidence>
<gene>
    <name evidence="5" type="ORF">LVIROSA_LOCUS31778</name>
</gene>
<feature type="signal peptide" evidence="3">
    <location>
        <begin position="1"/>
        <end position="23"/>
    </location>
</feature>
<feature type="chain" id="PRO_5043415011" description="DUF7356 domain-containing protein" evidence="3">
    <location>
        <begin position="24"/>
        <end position="438"/>
    </location>
</feature>
<feature type="domain" description="DUF7356" evidence="4">
    <location>
        <begin position="122"/>
        <end position="219"/>
    </location>
</feature>
<evidence type="ECO:0000313" key="6">
    <source>
        <dbReference type="Proteomes" id="UP001157418"/>
    </source>
</evidence>
<feature type="compositionally biased region" description="Basic and acidic residues" evidence="1">
    <location>
        <begin position="227"/>
        <end position="242"/>
    </location>
</feature>
<feature type="region of interest" description="Disordered" evidence="1">
    <location>
        <begin position="26"/>
        <end position="122"/>
    </location>
</feature>
<keyword evidence="2" id="KW-1133">Transmembrane helix</keyword>
<accession>A0AAU9P7W4</accession>
<evidence type="ECO:0000313" key="5">
    <source>
        <dbReference type="EMBL" id="CAH1446057.1"/>
    </source>
</evidence>
<keyword evidence="2" id="KW-0812">Transmembrane</keyword>
<feature type="transmembrane region" description="Helical" evidence="2">
    <location>
        <begin position="338"/>
        <end position="357"/>
    </location>
</feature>
<dbReference type="Pfam" id="PF24053">
    <property type="entry name" value="DUF7356"/>
    <property type="match status" value="1"/>
</dbReference>
<feature type="compositionally biased region" description="Polar residues" evidence="1">
    <location>
        <begin position="26"/>
        <end position="51"/>
    </location>
</feature>
<comment type="caution">
    <text evidence="5">The sequence shown here is derived from an EMBL/GenBank/DDBJ whole genome shotgun (WGS) entry which is preliminary data.</text>
</comment>
<dbReference type="PANTHER" id="PTHR34200:SF2">
    <property type="entry name" value="TRANSMEMBRANE PROTEIN"/>
    <property type="match status" value="1"/>
</dbReference>
<dbReference type="EMBL" id="CAKMRJ010005523">
    <property type="protein sequence ID" value="CAH1446057.1"/>
    <property type="molecule type" value="Genomic_DNA"/>
</dbReference>
<organism evidence="5 6">
    <name type="scientific">Lactuca virosa</name>
    <dbReference type="NCBI Taxonomy" id="75947"/>
    <lineage>
        <taxon>Eukaryota</taxon>
        <taxon>Viridiplantae</taxon>
        <taxon>Streptophyta</taxon>
        <taxon>Embryophyta</taxon>
        <taxon>Tracheophyta</taxon>
        <taxon>Spermatophyta</taxon>
        <taxon>Magnoliopsida</taxon>
        <taxon>eudicotyledons</taxon>
        <taxon>Gunneridae</taxon>
        <taxon>Pentapetalae</taxon>
        <taxon>asterids</taxon>
        <taxon>campanulids</taxon>
        <taxon>Asterales</taxon>
        <taxon>Asteraceae</taxon>
        <taxon>Cichorioideae</taxon>
        <taxon>Cichorieae</taxon>
        <taxon>Lactucinae</taxon>
        <taxon>Lactuca</taxon>
    </lineage>
</organism>
<dbReference type="Proteomes" id="UP001157418">
    <property type="component" value="Unassembled WGS sequence"/>
</dbReference>
<dbReference type="AlphaFoldDB" id="A0AAU9P7W4"/>
<reference evidence="5 6" key="1">
    <citation type="submission" date="2022-01" db="EMBL/GenBank/DDBJ databases">
        <authorList>
            <person name="Xiong W."/>
            <person name="Schranz E."/>
        </authorList>
    </citation>
    <scope>NUCLEOTIDE SEQUENCE [LARGE SCALE GENOMIC DNA]</scope>
</reference>
<feature type="region of interest" description="Disordered" evidence="1">
    <location>
        <begin position="392"/>
        <end position="438"/>
    </location>
</feature>
<protein>
    <recommendedName>
        <fullName evidence="4">DUF7356 domain-containing protein</fullName>
    </recommendedName>
</protein>
<feature type="compositionally biased region" description="Polar residues" evidence="1">
    <location>
        <begin position="279"/>
        <end position="295"/>
    </location>
</feature>
<feature type="compositionally biased region" description="Basic and acidic residues" evidence="1">
    <location>
        <begin position="250"/>
        <end position="261"/>
    </location>
</feature>
<proteinExistence type="predicted"/>
<evidence type="ECO:0000256" key="2">
    <source>
        <dbReference type="SAM" id="Phobius"/>
    </source>
</evidence>
<feature type="compositionally biased region" description="Basic and acidic residues" evidence="1">
    <location>
        <begin position="94"/>
        <end position="112"/>
    </location>
</feature>
<feature type="compositionally biased region" description="Polar residues" evidence="1">
    <location>
        <begin position="58"/>
        <end position="78"/>
    </location>
</feature>
<keyword evidence="2" id="KW-0472">Membrane</keyword>
<feature type="compositionally biased region" description="Acidic residues" evidence="1">
    <location>
        <begin position="392"/>
        <end position="403"/>
    </location>
</feature>
<evidence type="ECO:0000256" key="3">
    <source>
        <dbReference type="SAM" id="SignalP"/>
    </source>
</evidence>
<dbReference type="InterPro" id="IPR055780">
    <property type="entry name" value="DUF7356"/>
</dbReference>